<feature type="domain" description="Predicted membrane protein YciQ-like C-terminal" evidence="5">
    <location>
        <begin position="458"/>
        <end position="582"/>
    </location>
</feature>
<evidence type="ECO:0000256" key="3">
    <source>
        <dbReference type="SAM" id="SignalP"/>
    </source>
</evidence>
<feature type="domain" description="DUF2207" evidence="4">
    <location>
        <begin position="31"/>
        <end position="220"/>
    </location>
</feature>
<evidence type="ECO:0000256" key="2">
    <source>
        <dbReference type="SAM" id="Phobius"/>
    </source>
</evidence>
<keyword evidence="2" id="KW-0472">Membrane</keyword>
<feature type="domain" description="Predicted membrane protein YciQ-like C-terminal" evidence="5">
    <location>
        <begin position="279"/>
        <end position="443"/>
    </location>
</feature>
<sequence>MTRLGQFARVAVAALTLWLGSFSPGFAAEIIHAFDSTVVVAKDGELTVTERIRVRAEGASIRRGIFRDFPLTFTDAQGKRREVSFTLLDVTRDGKPEPHFTEHKGNNVLRIYAGDKNTLLQAGDYTYVIRYRTARQVRWFDGKPELNWNVTGNFWTFPITAASYRLELADHMRPTRWTAFTGPRGARGTDWRGAIDADGTLAVSTTRPLRAGEGLTVVAALPEGAVAPPTQSDEFWYALVDNRAWILGGLGFLLVFGYYVAAWTAVGRDPKRGTIIPLFYPPKDISPALANYIENWGFGREKWRAFTAAALSLAVKGLIRFDNKGGKLILKRTDREPEGGVAALPAGERAIESWLIDRRGTVEIGSDNGTSIAATGAIFDASIESENKNRFFRRNVGYVMFGLLMTIAVIVGVIAFGGLQDEDILIIVFSAFAGFWLGIFLVPIIMTVTGVNSFATAVRAALTLIVLGIFGAIAYTVVQNFLPNGLVSLLPEALYFIEGHPLPFLLVGGFAALNGLFVYLMRAPTALGRPIMDQLAGFKLYLQTAESDRLNLQAPEITAERFEALLPYAVALDVEKPWSNAFAAALKRAHPEDADPMRHYQPVWTSGSWSSANFGSAVASTVASASSALSSAVPVSSSSSGFSSGGGGSGGGGGGGGGGGW</sequence>
<proteinExistence type="predicted"/>
<keyword evidence="3" id="KW-0732">Signal</keyword>
<feature type="transmembrane region" description="Helical" evidence="2">
    <location>
        <begin position="396"/>
        <end position="418"/>
    </location>
</feature>
<evidence type="ECO:0000313" key="7">
    <source>
        <dbReference type="Proteomes" id="UP000254889"/>
    </source>
</evidence>
<protein>
    <submittedName>
        <fullName evidence="6">DUF2207 domain-containing protein</fullName>
    </submittedName>
</protein>
<dbReference type="OrthoDB" id="9767603at2"/>
<dbReference type="EMBL" id="CP031417">
    <property type="protein sequence ID" value="AXK83402.1"/>
    <property type="molecule type" value="Genomic_DNA"/>
</dbReference>
<dbReference type="Pfam" id="PF09972">
    <property type="entry name" value="DUF2207"/>
    <property type="match status" value="1"/>
</dbReference>
<feature type="compositionally biased region" description="Gly residues" evidence="1">
    <location>
        <begin position="643"/>
        <end position="661"/>
    </location>
</feature>
<dbReference type="Pfam" id="PF20990">
    <property type="entry name" value="DUF2207_C"/>
    <property type="match status" value="2"/>
</dbReference>
<feature type="transmembrane region" description="Helical" evidence="2">
    <location>
        <begin position="502"/>
        <end position="521"/>
    </location>
</feature>
<evidence type="ECO:0000256" key="1">
    <source>
        <dbReference type="SAM" id="MobiDB-lite"/>
    </source>
</evidence>
<feature type="chain" id="PRO_5017022225" evidence="3">
    <location>
        <begin position="28"/>
        <end position="661"/>
    </location>
</feature>
<evidence type="ECO:0000259" key="5">
    <source>
        <dbReference type="Pfam" id="PF20990"/>
    </source>
</evidence>
<dbReference type="Proteomes" id="UP000254889">
    <property type="component" value="Chromosome"/>
</dbReference>
<name>A0A346A2K5_9HYPH</name>
<gene>
    <name evidence="6" type="ORF">DW352_24490</name>
</gene>
<feature type="signal peptide" evidence="3">
    <location>
        <begin position="1"/>
        <end position="27"/>
    </location>
</feature>
<dbReference type="AlphaFoldDB" id="A0A346A2K5"/>
<dbReference type="InterPro" id="IPR048389">
    <property type="entry name" value="YciQ-like_C"/>
</dbReference>
<feature type="transmembrane region" description="Helical" evidence="2">
    <location>
        <begin position="244"/>
        <end position="266"/>
    </location>
</feature>
<feature type="transmembrane region" description="Helical" evidence="2">
    <location>
        <begin position="424"/>
        <end position="448"/>
    </location>
</feature>
<keyword evidence="2" id="KW-0812">Transmembrane</keyword>
<feature type="transmembrane region" description="Helical" evidence="2">
    <location>
        <begin position="460"/>
        <end position="482"/>
    </location>
</feature>
<keyword evidence="7" id="KW-1185">Reference proteome</keyword>
<accession>A0A346A2K5</accession>
<keyword evidence="2" id="KW-1133">Transmembrane helix</keyword>
<feature type="region of interest" description="Disordered" evidence="1">
    <location>
        <begin position="637"/>
        <end position="661"/>
    </location>
</feature>
<dbReference type="KEGG" id="ptaw:DW352_24490"/>
<dbReference type="InterPro" id="IPR018702">
    <property type="entry name" value="DUF2207"/>
</dbReference>
<evidence type="ECO:0000313" key="6">
    <source>
        <dbReference type="EMBL" id="AXK83402.1"/>
    </source>
</evidence>
<reference evidence="6 7" key="1">
    <citation type="submission" date="2018-07" db="EMBL/GenBank/DDBJ databases">
        <authorList>
            <person name="Quirk P.G."/>
            <person name="Krulwich T.A."/>
        </authorList>
    </citation>
    <scope>NUCLEOTIDE SEQUENCE [LARGE SCALE GENOMIC DNA]</scope>
    <source>
        <strain evidence="6 7">CC-BB4</strain>
    </source>
</reference>
<organism evidence="6 7">
    <name type="scientific">Pseudolabrys taiwanensis</name>
    <dbReference type="NCBI Taxonomy" id="331696"/>
    <lineage>
        <taxon>Bacteria</taxon>
        <taxon>Pseudomonadati</taxon>
        <taxon>Pseudomonadota</taxon>
        <taxon>Alphaproteobacteria</taxon>
        <taxon>Hyphomicrobiales</taxon>
        <taxon>Xanthobacteraceae</taxon>
        <taxon>Pseudolabrys</taxon>
    </lineage>
</organism>
<evidence type="ECO:0000259" key="4">
    <source>
        <dbReference type="Pfam" id="PF09972"/>
    </source>
</evidence>
<dbReference type="RefSeq" id="WP_115693781.1">
    <property type="nucleotide sequence ID" value="NZ_CP031417.1"/>
</dbReference>